<dbReference type="SMART" id="SM00547">
    <property type="entry name" value="ZnF_RBZ"/>
    <property type="match status" value="4"/>
</dbReference>
<sequence>MGQMSHLDQMHQSDFRPGDWLCPICQAHNYSLRTECIRCRTPKDPGMGMYQPNPYGYMPPVAPPPPMGGLSGDWMCAQCRGINRPQRTECYMCGALRYNRRGGPVGPPLMKKEVREGDWYCSGCGNFNFSFRKTCQKCDQPMESASKIVAASDHRSSRSQTGRPGDWKCPLCRAYNYAFRDTCYRCSGNKPEGEGETE</sequence>
<keyword evidence="2" id="KW-0479">Metal-binding</keyword>
<feature type="domain" description="RanBP2-type" evidence="8">
    <location>
        <begin position="16"/>
        <end position="45"/>
    </location>
</feature>
<evidence type="ECO:0000256" key="1">
    <source>
        <dbReference type="ARBA" id="ARBA00004123"/>
    </source>
</evidence>
<dbReference type="InterPro" id="IPR034870">
    <property type="entry name" value="TET_fam"/>
</dbReference>
<dbReference type="EMBL" id="JARBJD010000166">
    <property type="protein sequence ID" value="KAK2948909.1"/>
    <property type="molecule type" value="Genomic_DNA"/>
</dbReference>
<dbReference type="PANTHER" id="PTHR23238">
    <property type="entry name" value="RNA BINDING PROTEIN"/>
    <property type="match status" value="1"/>
</dbReference>
<keyword evidence="6" id="KW-0539">Nucleus</keyword>
<dbReference type="InterPro" id="IPR036443">
    <property type="entry name" value="Znf_RanBP2_sf"/>
</dbReference>
<reference evidence="9 10" key="1">
    <citation type="journal article" date="2022" name="bioRxiv">
        <title>Genomics of Preaxostyla Flagellates Illuminates Evolutionary Transitions and the Path Towards Mitochondrial Loss.</title>
        <authorList>
            <person name="Novak L.V.F."/>
            <person name="Treitli S.C."/>
            <person name="Pyrih J."/>
            <person name="Halakuc P."/>
            <person name="Pipaliya S.V."/>
            <person name="Vacek V."/>
            <person name="Brzon O."/>
            <person name="Soukal P."/>
            <person name="Eme L."/>
            <person name="Dacks J.B."/>
            <person name="Karnkowska A."/>
            <person name="Elias M."/>
            <person name="Hampl V."/>
        </authorList>
    </citation>
    <scope>NUCLEOTIDE SEQUENCE [LARGE SCALE GENOMIC DNA]</scope>
    <source>
        <strain evidence="9">NAU3</strain>
        <tissue evidence="9">Gut</tissue>
    </source>
</reference>
<dbReference type="SUPFAM" id="SSF90209">
    <property type="entry name" value="Ran binding protein zinc finger-like"/>
    <property type="match status" value="4"/>
</dbReference>
<evidence type="ECO:0000313" key="9">
    <source>
        <dbReference type="EMBL" id="KAK2948909.1"/>
    </source>
</evidence>
<evidence type="ECO:0000256" key="2">
    <source>
        <dbReference type="ARBA" id="ARBA00022723"/>
    </source>
</evidence>
<evidence type="ECO:0000256" key="7">
    <source>
        <dbReference type="PROSITE-ProRule" id="PRU00322"/>
    </source>
</evidence>
<keyword evidence="4" id="KW-0862">Zinc</keyword>
<organism evidence="9 10">
    <name type="scientific">Blattamonas nauphoetae</name>
    <dbReference type="NCBI Taxonomy" id="2049346"/>
    <lineage>
        <taxon>Eukaryota</taxon>
        <taxon>Metamonada</taxon>
        <taxon>Preaxostyla</taxon>
        <taxon>Oxymonadida</taxon>
        <taxon>Blattamonas</taxon>
    </lineage>
</organism>
<evidence type="ECO:0000256" key="3">
    <source>
        <dbReference type="ARBA" id="ARBA00022771"/>
    </source>
</evidence>
<dbReference type="PROSITE" id="PS50199">
    <property type="entry name" value="ZF_RANBP2_2"/>
    <property type="match status" value="4"/>
</dbReference>
<accession>A0ABQ9XDG6</accession>
<evidence type="ECO:0000256" key="4">
    <source>
        <dbReference type="ARBA" id="ARBA00022833"/>
    </source>
</evidence>
<comment type="caution">
    <text evidence="9">The sequence shown here is derived from an EMBL/GenBank/DDBJ whole genome shotgun (WGS) entry which is preliminary data.</text>
</comment>
<keyword evidence="5" id="KW-0694">RNA-binding</keyword>
<dbReference type="Proteomes" id="UP001281761">
    <property type="component" value="Unassembled WGS sequence"/>
</dbReference>
<dbReference type="InterPro" id="IPR001876">
    <property type="entry name" value="Znf_RanBP2"/>
</dbReference>
<name>A0ABQ9XDG6_9EUKA</name>
<dbReference type="PROSITE" id="PS01358">
    <property type="entry name" value="ZF_RANBP2_1"/>
    <property type="match status" value="4"/>
</dbReference>
<comment type="subcellular location">
    <subcellularLocation>
        <location evidence="1">Nucleus</location>
    </subcellularLocation>
</comment>
<evidence type="ECO:0000313" key="10">
    <source>
        <dbReference type="Proteomes" id="UP001281761"/>
    </source>
</evidence>
<feature type="domain" description="RanBP2-type" evidence="8">
    <location>
        <begin position="115"/>
        <end position="144"/>
    </location>
</feature>
<dbReference type="Gene3D" id="4.10.1060.10">
    <property type="entry name" value="Zinc finger, RanBP2-type"/>
    <property type="match status" value="4"/>
</dbReference>
<evidence type="ECO:0000259" key="8">
    <source>
        <dbReference type="PROSITE" id="PS50199"/>
    </source>
</evidence>
<feature type="domain" description="RanBP2-type" evidence="8">
    <location>
        <begin position="163"/>
        <end position="192"/>
    </location>
</feature>
<dbReference type="Pfam" id="PF00641">
    <property type="entry name" value="Zn_ribbon_RanBP"/>
    <property type="match status" value="4"/>
</dbReference>
<keyword evidence="3 7" id="KW-0863">Zinc-finger</keyword>
<evidence type="ECO:0000256" key="6">
    <source>
        <dbReference type="ARBA" id="ARBA00023242"/>
    </source>
</evidence>
<evidence type="ECO:0000256" key="5">
    <source>
        <dbReference type="ARBA" id="ARBA00022884"/>
    </source>
</evidence>
<proteinExistence type="predicted"/>
<gene>
    <name evidence="9" type="ORF">BLNAU_16127</name>
</gene>
<keyword evidence="10" id="KW-1185">Reference proteome</keyword>
<feature type="domain" description="RanBP2-type" evidence="8">
    <location>
        <begin position="70"/>
        <end position="99"/>
    </location>
</feature>
<protein>
    <recommendedName>
        <fullName evidence="8">RanBP2-type domain-containing protein</fullName>
    </recommendedName>
</protein>